<dbReference type="AlphaFoldDB" id="A0A2S2DE75"/>
<dbReference type="RefSeq" id="WP_109344040.1">
    <property type="nucleotide sequence ID" value="NZ_CP029343.1"/>
</dbReference>
<keyword evidence="3" id="KW-1185">Reference proteome</keyword>
<protein>
    <submittedName>
        <fullName evidence="2">PilZ domain-containing protein</fullName>
    </submittedName>
</protein>
<dbReference type="OrthoDB" id="8811313at2"/>
<dbReference type="EMBL" id="CP029343">
    <property type="protein sequence ID" value="AWL03638.1"/>
    <property type="molecule type" value="Genomic_DNA"/>
</dbReference>
<gene>
    <name evidence="2" type="ORF">DIR46_03755</name>
</gene>
<sequence>MFQDQRKSPRKVYRTKAMLAMDGQPPVGGKTTDVGANGVSVSLADPLAVGQGGQLSFDLLVEGSFVTINTRVKVSYCIFSSGEFKVGFQFLQPDLAAVTALARFMR</sequence>
<proteinExistence type="predicted"/>
<dbReference type="SUPFAM" id="SSF141371">
    <property type="entry name" value="PilZ domain-like"/>
    <property type="match status" value="1"/>
</dbReference>
<reference evidence="2 3" key="1">
    <citation type="submission" date="2018-05" db="EMBL/GenBank/DDBJ databases">
        <title>Complete genome sequence of Massilia oculi sp. nov. CCUG 43427T (=DSM 26321T), the type strain of M. oculi, and comparison with genome sequences of other Massilia strains.</title>
        <authorList>
            <person name="Zhu B."/>
        </authorList>
    </citation>
    <scope>NUCLEOTIDE SEQUENCE [LARGE SCALE GENOMIC DNA]</scope>
    <source>
        <strain evidence="2 3">CCUG 43427</strain>
    </source>
</reference>
<dbReference type="Pfam" id="PF07238">
    <property type="entry name" value="PilZ"/>
    <property type="match status" value="1"/>
</dbReference>
<evidence type="ECO:0000259" key="1">
    <source>
        <dbReference type="Pfam" id="PF07238"/>
    </source>
</evidence>
<evidence type="ECO:0000313" key="2">
    <source>
        <dbReference type="EMBL" id="AWL03638.1"/>
    </source>
</evidence>
<dbReference type="InterPro" id="IPR009875">
    <property type="entry name" value="PilZ_domain"/>
</dbReference>
<evidence type="ECO:0000313" key="3">
    <source>
        <dbReference type="Proteomes" id="UP000245820"/>
    </source>
</evidence>
<dbReference type="Proteomes" id="UP000245820">
    <property type="component" value="Chromosome"/>
</dbReference>
<accession>A0A2S2DE75</accession>
<dbReference type="GO" id="GO:0035438">
    <property type="term" value="F:cyclic-di-GMP binding"/>
    <property type="evidence" value="ECO:0007669"/>
    <property type="project" value="InterPro"/>
</dbReference>
<dbReference type="KEGG" id="mtim:DIR46_03755"/>
<organism evidence="2 3">
    <name type="scientific">Massilia oculi</name>
    <dbReference type="NCBI Taxonomy" id="945844"/>
    <lineage>
        <taxon>Bacteria</taxon>
        <taxon>Pseudomonadati</taxon>
        <taxon>Pseudomonadota</taxon>
        <taxon>Betaproteobacteria</taxon>
        <taxon>Burkholderiales</taxon>
        <taxon>Oxalobacteraceae</taxon>
        <taxon>Telluria group</taxon>
        <taxon>Massilia</taxon>
    </lineage>
</organism>
<feature type="domain" description="PilZ" evidence="1">
    <location>
        <begin position="4"/>
        <end position="105"/>
    </location>
</feature>
<name>A0A2S2DE75_9BURK</name>
<dbReference type="Gene3D" id="2.40.10.220">
    <property type="entry name" value="predicted glycosyltransferase like domains"/>
    <property type="match status" value="1"/>
</dbReference>